<gene>
    <name evidence="2" type="ORF">SLS63_004607</name>
</gene>
<dbReference type="PROSITE" id="PS50011">
    <property type="entry name" value="PROTEIN_KINASE_DOM"/>
    <property type="match status" value="1"/>
</dbReference>
<dbReference type="PANTHER" id="PTHR44329">
    <property type="entry name" value="SERINE/THREONINE-PROTEIN KINASE TNNI3K-RELATED"/>
    <property type="match status" value="1"/>
</dbReference>
<reference evidence="2 3" key="1">
    <citation type="submission" date="2024-02" db="EMBL/GenBank/DDBJ databases">
        <title>De novo assembly and annotation of 12 fungi associated with fruit tree decline syndrome in Ontario, Canada.</title>
        <authorList>
            <person name="Sulman M."/>
            <person name="Ellouze W."/>
            <person name="Ilyukhin E."/>
        </authorList>
    </citation>
    <scope>NUCLEOTIDE SEQUENCE [LARGE SCALE GENOMIC DNA]</scope>
    <source>
        <strain evidence="2 3">M169</strain>
    </source>
</reference>
<proteinExistence type="predicted"/>
<keyword evidence="3" id="KW-1185">Reference proteome</keyword>
<accession>A0ABR1PDU9</accession>
<evidence type="ECO:0000259" key="1">
    <source>
        <dbReference type="PROSITE" id="PS50011"/>
    </source>
</evidence>
<dbReference type="InterPro" id="IPR000719">
    <property type="entry name" value="Prot_kinase_dom"/>
</dbReference>
<dbReference type="SUPFAM" id="SSF56112">
    <property type="entry name" value="Protein kinase-like (PK-like)"/>
    <property type="match status" value="1"/>
</dbReference>
<dbReference type="InterPro" id="IPR008271">
    <property type="entry name" value="Ser/Thr_kinase_AS"/>
</dbReference>
<dbReference type="EMBL" id="JAKNSF020000017">
    <property type="protein sequence ID" value="KAK7733821.1"/>
    <property type="molecule type" value="Genomic_DNA"/>
</dbReference>
<feature type="domain" description="Protein kinase" evidence="1">
    <location>
        <begin position="96"/>
        <end position="419"/>
    </location>
</feature>
<dbReference type="InterPro" id="IPR011009">
    <property type="entry name" value="Kinase-like_dom_sf"/>
</dbReference>
<dbReference type="Pfam" id="PF00069">
    <property type="entry name" value="Pkinase"/>
    <property type="match status" value="1"/>
</dbReference>
<dbReference type="SMART" id="SM00220">
    <property type="entry name" value="S_TKc"/>
    <property type="match status" value="1"/>
</dbReference>
<dbReference type="Proteomes" id="UP001430848">
    <property type="component" value="Unassembled WGS sequence"/>
</dbReference>
<dbReference type="PROSITE" id="PS00108">
    <property type="entry name" value="PROTEIN_KINASE_ST"/>
    <property type="match status" value="1"/>
</dbReference>
<dbReference type="Gene3D" id="1.10.510.10">
    <property type="entry name" value="Transferase(Phosphotransferase) domain 1"/>
    <property type="match status" value="1"/>
</dbReference>
<protein>
    <recommendedName>
        <fullName evidence="1">Protein kinase domain-containing protein</fullName>
    </recommendedName>
</protein>
<dbReference type="InterPro" id="IPR051681">
    <property type="entry name" value="Ser/Thr_Kinases-Pseudokinases"/>
</dbReference>
<evidence type="ECO:0000313" key="3">
    <source>
        <dbReference type="Proteomes" id="UP001430848"/>
    </source>
</evidence>
<organism evidence="2 3">
    <name type="scientific">Diaporthe eres</name>
    <name type="common">Phomopsis oblonga</name>
    <dbReference type="NCBI Taxonomy" id="83184"/>
    <lineage>
        <taxon>Eukaryota</taxon>
        <taxon>Fungi</taxon>
        <taxon>Dikarya</taxon>
        <taxon>Ascomycota</taxon>
        <taxon>Pezizomycotina</taxon>
        <taxon>Sordariomycetes</taxon>
        <taxon>Sordariomycetidae</taxon>
        <taxon>Diaporthales</taxon>
        <taxon>Diaporthaceae</taxon>
        <taxon>Diaporthe</taxon>
        <taxon>Diaporthe eres species complex</taxon>
    </lineage>
</organism>
<name>A0ABR1PDU9_DIAER</name>
<comment type="caution">
    <text evidence="2">The sequence shown here is derived from an EMBL/GenBank/DDBJ whole genome shotgun (WGS) entry which is preliminary data.</text>
</comment>
<evidence type="ECO:0000313" key="2">
    <source>
        <dbReference type="EMBL" id="KAK7733821.1"/>
    </source>
</evidence>
<sequence>MSSRNANTGFFLSQLTTNIHDSLSRRGTAMEFQEATALSVGGSSWSEYYYDRVSSKVGDSSTPSPGRPVYGQGAFFNLVNRLHIPIIGRTENSTLGQDHVNVGQGRSYAVTRPSISLAIDPAAIFNKTDPSVRKRKLDTSQYVTKRVLPIPSHTVTDAQHLATITNEVRILGNETLRKAENLVRLVAVAWDETPGPDERHWPRLVLEAADYGNLAQLFATNEESKKWMVKINLILDVATGMKMLHIHDVAHCDLKLENVLVFRSGKSGPAPHECEFRAKLCDFGFSVILSDYSKDAKFAAKVGTEPWIAPELSFGSEIRLADLPKADIYSFALLCSRIFMHGGNPFDGMTLEEIRALKTHKDNESGDLKVYDRVTEAIFEHVQYEMNQSLVIRKLLITPLLPNPEHRLSIEALSFDLIVLGCIFKE</sequence>